<feature type="non-terminal residue" evidence="2">
    <location>
        <position position="1"/>
    </location>
</feature>
<keyword evidence="3" id="KW-1185">Reference proteome</keyword>
<dbReference type="Proteomes" id="UP000780801">
    <property type="component" value="Unassembled WGS sequence"/>
</dbReference>
<proteinExistence type="predicted"/>
<gene>
    <name evidence="2" type="ORF">BGW38_010132</name>
</gene>
<feature type="compositionally biased region" description="Low complexity" evidence="1">
    <location>
        <begin position="168"/>
        <end position="191"/>
    </location>
</feature>
<reference evidence="2" key="1">
    <citation type="journal article" date="2020" name="Fungal Divers.">
        <title>Resolving the Mortierellaceae phylogeny through synthesis of multi-gene phylogenetics and phylogenomics.</title>
        <authorList>
            <person name="Vandepol N."/>
            <person name="Liber J."/>
            <person name="Desiro A."/>
            <person name="Na H."/>
            <person name="Kennedy M."/>
            <person name="Barry K."/>
            <person name="Grigoriev I.V."/>
            <person name="Miller A.N."/>
            <person name="O'Donnell K."/>
            <person name="Stajich J.E."/>
            <person name="Bonito G."/>
        </authorList>
    </citation>
    <scope>NUCLEOTIDE SEQUENCE</scope>
    <source>
        <strain evidence="2">KOD1015</strain>
    </source>
</reference>
<feature type="non-terminal residue" evidence="2">
    <location>
        <position position="237"/>
    </location>
</feature>
<evidence type="ECO:0000256" key="1">
    <source>
        <dbReference type="SAM" id="MobiDB-lite"/>
    </source>
</evidence>
<sequence>NPAEPRQSNSKTVAKNMFTQEQEQFFVECLQYSDIVQSLSKRGRSNPPKSESIGRIQDALNQKFSPSRGFYSVKSKIRLYQKLFAEAHHLHKEDPQDRDSVLKKFQFYYDLCEFYGESDLWTTKKDQPRQRHSNHRSKESQQKGPSVGSMAANENVDRDDDQNIDSRSTISIPSSSSSPSSSSISSSIPSTHAALHPTPERAIEQCTTWKETMDVLSKRLAEVKFADLEGLTCTLLQ</sequence>
<dbReference type="AlphaFoldDB" id="A0A9P6FWJ0"/>
<name>A0A9P6FWJ0_9FUNG</name>
<evidence type="ECO:0000313" key="3">
    <source>
        <dbReference type="Proteomes" id="UP000780801"/>
    </source>
</evidence>
<protein>
    <submittedName>
        <fullName evidence="2">Uncharacterized protein</fullName>
    </submittedName>
</protein>
<accession>A0A9P6FWJ0</accession>
<organism evidence="2 3">
    <name type="scientific">Lunasporangiospora selenospora</name>
    <dbReference type="NCBI Taxonomy" id="979761"/>
    <lineage>
        <taxon>Eukaryota</taxon>
        <taxon>Fungi</taxon>
        <taxon>Fungi incertae sedis</taxon>
        <taxon>Mucoromycota</taxon>
        <taxon>Mortierellomycotina</taxon>
        <taxon>Mortierellomycetes</taxon>
        <taxon>Mortierellales</taxon>
        <taxon>Mortierellaceae</taxon>
        <taxon>Lunasporangiospora</taxon>
    </lineage>
</organism>
<feature type="region of interest" description="Disordered" evidence="1">
    <location>
        <begin position="124"/>
        <end position="200"/>
    </location>
</feature>
<evidence type="ECO:0000313" key="2">
    <source>
        <dbReference type="EMBL" id="KAF9583158.1"/>
    </source>
</evidence>
<comment type="caution">
    <text evidence="2">The sequence shown here is derived from an EMBL/GenBank/DDBJ whole genome shotgun (WGS) entry which is preliminary data.</text>
</comment>
<dbReference type="EMBL" id="JAABOA010000793">
    <property type="protein sequence ID" value="KAF9583158.1"/>
    <property type="molecule type" value="Genomic_DNA"/>
</dbReference>